<evidence type="ECO:0000256" key="1">
    <source>
        <dbReference type="SAM" id="MobiDB-lite"/>
    </source>
</evidence>
<name>A0A9J6EUP6_RHIMP</name>
<evidence type="ECO:0000313" key="3">
    <source>
        <dbReference type="Proteomes" id="UP000821866"/>
    </source>
</evidence>
<dbReference type="AlphaFoldDB" id="A0A9J6EUP6"/>
<sequence>MDLQIYGTSLVTKSDGFCTALSVALMRNRSITDLGLAIYEDPCEGVECVGGAVARSETIRKICLHSLPSKPCLRFLTGLQSGNGENYTLCSATLEPELSAEPWLSLWFRVRQTACRNSGYVARAAQFLKGTRCDTPCAAALDRVYRHPALVAELSEALSVSEADAIVAVRERFRNIEGMHEFMRLTGVVKARVSCQPRDDGRTQLDSLNEHCWAHQVRAFVREEVARQLSLVPFTHETTMLCWRLAGPNEAEEEEDGRWRRTRPAGTPTSPNTRVGATRRKKSKQPHSTVT</sequence>
<organism evidence="2 3">
    <name type="scientific">Rhipicephalus microplus</name>
    <name type="common">Cattle tick</name>
    <name type="synonym">Boophilus microplus</name>
    <dbReference type="NCBI Taxonomy" id="6941"/>
    <lineage>
        <taxon>Eukaryota</taxon>
        <taxon>Metazoa</taxon>
        <taxon>Ecdysozoa</taxon>
        <taxon>Arthropoda</taxon>
        <taxon>Chelicerata</taxon>
        <taxon>Arachnida</taxon>
        <taxon>Acari</taxon>
        <taxon>Parasitiformes</taxon>
        <taxon>Ixodida</taxon>
        <taxon>Ixodoidea</taxon>
        <taxon>Ixodidae</taxon>
        <taxon>Rhipicephalinae</taxon>
        <taxon>Rhipicephalus</taxon>
        <taxon>Boophilus</taxon>
    </lineage>
</organism>
<reference evidence="2" key="1">
    <citation type="journal article" date="2020" name="Cell">
        <title>Large-Scale Comparative Analyses of Tick Genomes Elucidate Their Genetic Diversity and Vector Capacities.</title>
        <authorList>
            <consortium name="Tick Genome and Microbiome Consortium (TIGMIC)"/>
            <person name="Jia N."/>
            <person name="Wang J."/>
            <person name="Shi W."/>
            <person name="Du L."/>
            <person name="Sun Y."/>
            <person name="Zhan W."/>
            <person name="Jiang J.F."/>
            <person name="Wang Q."/>
            <person name="Zhang B."/>
            <person name="Ji P."/>
            <person name="Bell-Sakyi L."/>
            <person name="Cui X.M."/>
            <person name="Yuan T.T."/>
            <person name="Jiang B.G."/>
            <person name="Yang W.F."/>
            <person name="Lam T.T."/>
            <person name="Chang Q.C."/>
            <person name="Ding S.J."/>
            <person name="Wang X.J."/>
            <person name="Zhu J.G."/>
            <person name="Ruan X.D."/>
            <person name="Zhao L."/>
            <person name="Wei J.T."/>
            <person name="Ye R.Z."/>
            <person name="Que T.C."/>
            <person name="Du C.H."/>
            <person name="Zhou Y.H."/>
            <person name="Cheng J.X."/>
            <person name="Dai P.F."/>
            <person name="Guo W.B."/>
            <person name="Han X.H."/>
            <person name="Huang E.J."/>
            <person name="Li L.F."/>
            <person name="Wei W."/>
            <person name="Gao Y.C."/>
            <person name="Liu J.Z."/>
            <person name="Shao H.Z."/>
            <person name="Wang X."/>
            <person name="Wang C.C."/>
            <person name="Yang T.C."/>
            <person name="Huo Q.B."/>
            <person name="Li W."/>
            <person name="Chen H.Y."/>
            <person name="Chen S.E."/>
            <person name="Zhou L.G."/>
            <person name="Ni X.B."/>
            <person name="Tian J.H."/>
            <person name="Sheng Y."/>
            <person name="Liu T."/>
            <person name="Pan Y.S."/>
            <person name="Xia L.Y."/>
            <person name="Li J."/>
            <person name="Zhao F."/>
            <person name="Cao W.C."/>
        </authorList>
    </citation>
    <scope>NUCLEOTIDE SEQUENCE</scope>
    <source>
        <strain evidence="2">Rmic-2018</strain>
    </source>
</reference>
<evidence type="ECO:0000313" key="2">
    <source>
        <dbReference type="EMBL" id="KAH8038078.1"/>
    </source>
</evidence>
<protein>
    <submittedName>
        <fullName evidence="2">Uncharacterized protein</fullName>
    </submittedName>
</protein>
<accession>A0A9J6EUP6</accession>
<comment type="caution">
    <text evidence="2">The sequence shown here is derived from an EMBL/GenBank/DDBJ whole genome shotgun (WGS) entry which is preliminary data.</text>
</comment>
<feature type="region of interest" description="Disordered" evidence="1">
    <location>
        <begin position="252"/>
        <end position="291"/>
    </location>
</feature>
<dbReference type="VEuPathDB" id="VectorBase:LOC119162097"/>
<gene>
    <name evidence="2" type="ORF">HPB51_021635</name>
</gene>
<keyword evidence="3" id="KW-1185">Reference proteome</keyword>
<proteinExistence type="predicted"/>
<dbReference type="Proteomes" id="UP000821866">
    <property type="component" value="Chromosome 10"/>
</dbReference>
<reference evidence="2" key="2">
    <citation type="submission" date="2021-09" db="EMBL/GenBank/DDBJ databases">
        <authorList>
            <person name="Jia N."/>
            <person name="Wang J."/>
            <person name="Shi W."/>
            <person name="Du L."/>
            <person name="Sun Y."/>
            <person name="Zhan W."/>
            <person name="Jiang J."/>
            <person name="Wang Q."/>
            <person name="Zhang B."/>
            <person name="Ji P."/>
            <person name="Sakyi L.B."/>
            <person name="Cui X."/>
            <person name="Yuan T."/>
            <person name="Jiang B."/>
            <person name="Yang W."/>
            <person name="Lam T.T.-Y."/>
            <person name="Chang Q."/>
            <person name="Ding S."/>
            <person name="Wang X."/>
            <person name="Zhu J."/>
            <person name="Ruan X."/>
            <person name="Zhao L."/>
            <person name="Wei J."/>
            <person name="Que T."/>
            <person name="Du C."/>
            <person name="Cheng J."/>
            <person name="Dai P."/>
            <person name="Han X."/>
            <person name="Huang E."/>
            <person name="Gao Y."/>
            <person name="Liu J."/>
            <person name="Shao H."/>
            <person name="Ye R."/>
            <person name="Li L."/>
            <person name="Wei W."/>
            <person name="Wang X."/>
            <person name="Wang C."/>
            <person name="Huo Q."/>
            <person name="Li W."/>
            <person name="Guo W."/>
            <person name="Chen H."/>
            <person name="Chen S."/>
            <person name="Zhou L."/>
            <person name="Zhou L."/>
            <person name="Ni X."/>
            <person name="Tian J."/>
            <person name="Zhou Y."/>
            <person name="Sheng Y."/>
            <person name="Liu T."/>
            <person name="Pan Y."/>
            <person name="Xia L."/>
            <person name="Li J."/>
            <person name="Zhao F."/>
            <person name="Cao W."/>
        </authorList>
    </citation>
    <scope>NUCLEOTIDE SEQUENCE</scope>
    <source>
        <strain evidence="2">Rmic-2018</strain>
        <tissue evidence="2">Larvae</tissue>
    </source>
</reference>
<dbReference type="EMBL" id="JABSTU010000002">
    <property type="protein sequence ID" value="KAH8038078.1"/>
    <property type="molecule type" value="Genomic_DNA"/>
</dbReference>